<dbReference type="AlphaFoldDB" id="A0AAN8WSV7"/>
<dbReference type="Proteomes" id="UP001381693">
    <property type="component" value="Unassembled WGS sequence"/>
</dbReference>
<comment type="caution">
    <text evidence="1">The sequence shown here is derived from an EMBL/GenBank/DDBJ whole genome shotgun (WGS) entry which is preliminary data.</text>
</comment>
<protein>
    <submittedName>
        <fullName evidence="1">Uncharacterized protein</fullName>
    </submittedName>
</protein>
<feature type="non-terminal residue" evidence="1">
    <location>
        <position position="1"/>
    </location>
</feature>
<keyword evidence="2" id="KW-1185">Reference proteome</keyword>
<proteinExistence type="predicted"/>
<reference evidence="1 2" key="1">
    <citation type="submission" date="2023-11" db="EMBL/GenBank/DDBJ databases">
        <title>Halocaridina rubra genome assembly.</title>
        <authorList>
            <person name="Smith C."/>
        </authorList>
    </citation>
    <scope>NUCLEOTIDE SEQUENCE [LARGE SCALE GENOMIC DNA]</scope>
    <source>
        <strain evidence="1">EP-1</strain>
        <tissue evidence="1">Whole</tissue>
    </source>
</reference>
<name>A0AAN8WSV7_HALRR</name>
<accession>A0AAN8WSV7</accession>
<dbReference type="EMBL" id="JAXCGZ010020015">
    <property type="protein sequence ID" value="KAK7065719.1"/>
    <property type="molecule type" value="Genomic_DNA"/>
</dbReference>
<organism evidence="1 2">
    <name type="scientific">Halocaridina rubra</name>
    <name type="common">Hawaiian red shrimp</name>
    <dbReference type="NCBI Taxonomy" id="373956"/>
    <lineage>
        <taxon>Eukaryota</taxon>
        <taxon>Metazoa</taxon>
        <taxon>Ecdysozoa</taxon>
        <taxon>Arthropoda</taxon>
        <taxon>Crustacea</taxon>
        <taxon>Multicrustacea</taxon>
        <taxon>Malacostraca</taxon>
        <taxon>Eumalacostraca</taxon>
        <taxon>Eucarida</taxon>
        <taxon>Decapoda</taxon>
        <taxon>Pleocyemata</taxon>
        <taxon>Caridea</taxon>
        <taxon>Atyoidea</taxon>
        <taxon>Atyidae</taxon>
        <taxon>Halocaridina</taxon>
    </lineage>
</organism>
<evidence type="ECO:0000313" key="2">
    <source>
        <dbReference type="Proteomes" id="UP001381693"/>
    </source>
</evidence>
<gene>
    <name evidence="1" type="ORF">SK128_021044</name>
</gene>
<sequence>FPSTSSMELAFLPYSMPGHFIIMFQMNSRYLMLCSLTAELTGHYDFTVYKEHGRKEALRITFENLSGCSGPDPGFFLTA</sequence>
<evidence type="ECO:0000313" key="1">
    <source>
        <dbReference type="EMBL" id="KAK7065719.1"/>
    </source>
</evidence>